<feature type="signal peptide" evidence="1">
    <location>
        <begin position="1"/>
        <end position="21"/>
    </location>
</feature>
<dbReference type="Proteomes" id="UP000199113">
    <property type="component" value="Unassembled WGS sequence"/>
</dbReference>
<evidence type="ECO:0000256" key="1">
    <source>
        <dbReference type="SAM" id="SignalP"/>
    </source>
</evidence>
<evidence type="ECO:0000313" key="2">
    <source>
        <dbReference type="EMBL" id="SFB27553.1"/>
    </source>
</evidence>
<name>A0A1I0ZTM6_9ACTN</name>
<dbReference type="AlphaFoldDB" id="A0A1I0ZTM6"/>
<dbReference type="STRING" id="748909.SAMN05192575_106127"/>
<dbReference type="EMBL" id="FOKC01000006">
    <property type="protein sequence ID" value="SFB27553.1"/>
    <property type="molecule type" value="Genomic_DNA"/>
</dbReference>
<sequence>MLTLVVAVGFAVVGIAGAASAHHNTISGKVACASSGGWAVTWTVVNSEQITETITSSNRGVVAVGTQLGARQTKTFTETVTTRPGSPLTLTLGARWSNNTTANNSGSIPVVEFKDDCIVTQVTAPTVPVIDDCGPGNARFDTVPSGPWTSVLNADGSLTVTANQGHRFTDGQSSVTYPTPTDSNQPCPVVTPPVVTPPVVTPPVVTPPVVVTPPEVLPAQVRVIRAAARNIDKCGRASDLFKVAERTGVVYRVNGKVVRQGVWVKAKTRTVTVRATTVDASYALKGKQVWKMTFTRNACAQAPEVSPSTGS</sequence>
<gene>
    <name evidence="2" type="ORF">SAMN05192575_106127</name>
</gene>
<accession>A0A1I0ZTM6</accession>
<proteinExistence type="predicted"/>
<dbReference type="RefSeq" id="WP_175507404.1">
    <property type="nucleotide sequence ID" value="NZ_FOKC01000006.1"/>
</dbReference>
<protein>
    <submittedName>
        <fullName evidence="2">Uncharacterized protein</fullName>
    </submittedName>
</protein>
<evidence type="ECO:0000313" key="3">
    <source>
        <dbReference type="Proteomes" id="UP000199113"/>
    </source>
</evidence>
<feature type="chain" id="PRO_5011732778" evidence="1">
    <location>
        <begin position="22"/>
        <end position="311"/>
    </location>
</feature>
<reference evidence="2" key="1">
    <citation type="submission" date="2016-10" db="EMBL/GenBank/DDBJ databases">
        <authorList>
            <person name="de Groot N.N."/>
        </authorList>
    </citation>
    <scope>NUCLEOTIDE SEQUENCE [LARGE SCALE GENOMIC DNA]</scope>
    <source>
        <strain evidence="2">CGMCC 1.10697</strain>
    </source>
</reference>
<keyword evidence="1" id="KW-0732">Signal</keyword>
<organism evidence="2 3">
    <name type="scientific">Nocardioides alpinus</name>
    <dbReference type="NCBI Taxonomy" id="748909"/>
    <lineage>
        <taxon>Bacteria</taxon>
        <taxon>Bacillati</taxon>
        <taxon>Actinomycetota</taxon>
        <taxon>Actinomycetes</taxon>
        <taxon>Propionibacteriales</taxon>
        <taxon>Nocardioidaceae</taxon>
        <taxon>Nocardioides</taxon>
    </lineage>
</organism>